<evidence type="ECO:0000256" key="1">
    <source>
        <dbReference type="ARBA" id="ARBA00009820"/>
    </source>
</evidence>
<comment type="caution">
    <text evidence="3">The sequence shown here is derived from an EMBL/GenBank/DDBJ whole genome shotgun (WGS) entry which is preliminary data.</text>
</comment>
<dbReference type="Proteomes" id="UP000613768">
    <property type="component" value="Unassembled WGS sequence"/>
</dbReference>
<dbReference type="Gene3D" id="2.120.10.30">
    <property type="entry name" value="TolB, C-terminal domain"/>
    <property type="match status" value="1"/>
</dbReference>
<comment type="similarity">
    <text evidence="1">Belongs to the TolB family.</text>
</comment>
<evidence type="ECO:0000256" key="2">
    <source>
        <dbReference type="SAM" id="SignalP"/>
    </source>
</evidence>
<gene>
    <name evidence="3" type="ORF">IFO71_02755</name>
</gene>
<evidence type="ECO:0000313" key="4">
    <source>
        <dbReference type="Proteomes" id="UP000613768"/>
    </source>
</evidence>
<accession>A0AAW3ZJL7</accession>
<dbReference type="SUPFAM" id="SSF82171">
    <property type="entry name" value="DPP6 N-terminal domain-like"/>
    <property type="match status" value="1"/>
</dbReference>
<name>A0AAW3ZJL7_9GAMM</name>
<feature type="chain" id="PRO_5043677559" evidence="2">
    <location>
        <begin position="24"/>
        <end position="310"/>
    </location>
</feature>
<sequence length="310" mass="33873">MIRTTDLMAALLATALFAAPAVADTLVYAYNDHHDGYDEHHLHVLDLSTGRERVLGPKDGGIWNAVFTPSGKRLVYTLYLNDEAQIRVMDVDGGNDRQLTDVRSMSAFHPSVSPDGKSIAFSIYSEGDIGLVNMAGGEVSQIAPHEKLDYHPAFFADGERILFGSRRLEDDAGNPGIFVYHLQSGRIEHTGQFGEFARPSHDGRWLVFGAKAAKTAEPDIYIAPLDQSAPPKALTDNDHYDSQPAFSPDDSHIVFIGRGAQPADFPREKESDTEGVQEVFLISRDGGKARQLTFGGAVAWHAEIHGNEGE</sequence>
<dbReference type="RefSeq" id="WP_192027991.1">
    <property type="nucleotide sequence ID" value="NZ_JACYTR010000003.1"/>
</dbReference>
<dbReference type="AlphaFoldDB" id="A0AAW3ZJL7"/>
<dbReference type="EMBL" id="JACYTR010000003">
    <property type="protein sequence ID" value="MBD8524651.1"/>
    <property type="molecule type" value="Genomic_DNA"/>
</dbReference>
<dbReference type="Pfam" id="PF07676">
    <property type="entry name" value="PD40"/>
    <property type="match status" value="3"/>
</dbReference>
<proteinExistence type="inferred from homology"/>
<dbReference type="PANTHER" id="PTHR36842:SF1">
    <property type="entry name" value="PROTEIN TOLB"/>
    <property type="match status" value="1"/>
</dbReference>
<dbReference type="InterPro" id="IPR011042">
    <property type="entry name" value="6-blade_b-propeller_TolB-like"/>
</dbReference>
<organism evidence="3 4">
    <name type="scientific">Pseudomarimonas arenosa</name>
    <dbReference type="NCBI Taxonomy" id="2774145"/>
    <lineage>
        <taxon>Bacteria</taxon>
        <taxon>Pseudomonadati</taxon>
        <taxon>Pseudomonadota</taxon>
        <taxon>Gammaproteobacteria</taxon>
        <taxon>Lysobacterales</taxon>
        <taxon>Lysobacteraceae</taxon>
        <taxon>Pseudomarimonas</taxon>
    </lineage>
</organism>
<keyword evidence="4" id="KW-1185">Reference proteome</keyword>
<dbReference type="PANTHER" id="PTHR36842">
    <property type="entry name" value="PROTEIN TOLB HOMOLOG"/>
    <property type="match status" value="1"/>
</dbReference>
<evidence type="ECO:0000313" key="3">
    <source>
        <dbReference type="EMBL" id="MBD8524651.1"/>
    </source>
</evidence>
<protein>
    <submittedName>
        <fullName evidence="3">PD40 domain-containing protein</fullName>
    </submittedName>
</protein>
<keyword evidence="2" id="KW-0732">Signal</keyword>
<dbReference type="Gene3D" id="2.120.10.60">
    <property type="entry name" value="Tricorn protease N-terminal domain"/>
    <property type="match status" value="1"/>
</dbReference>
<dbReference type="InterPro" id="IPR011659">
    <property type="entry name" value="WD40"/>
</dbReference>
<feature type="signal peptide" evidence="2">
    <location>
        <begin position="1"/>
        <end position="23"/>
    </location>
</feature>
<reference evidence="3 4" key="1">
    <citation type="submission" date="2020-09" db="EMBL/GenBank/DDBJ databases">
        <title>Pseudoxanthomonas sp. CAU 1598 isolated from sand of Yaerae Beach.</title>
        <authorList>
            <person name="Kim W."/>
        </authorList>
    </citation>
    <scope>NUCLEOTIDE SEQUENCE [LARGE SCALE GENOMIC DNA]</scope>
    <source>
        <strain evidence="3 4">CAU 1598</strain>
    </source>
</reference>